<evidence type="ECO:0000313" key="2">
    <source>
        <dbReference type="Proteomes" id="UP000054097"/>
    </source>
</evidence>
<gene>
    <name evidence="1" type="ORF">M408DRAFT_249221</name>
</gene>
<evidence type="ECO:0000313" key="1">
    <source>
        <dbReference type="EMBL" id="KIM23826.1"/>
    </source>
</evidence>
<dbReference type="HOGENOM" id="CLU_1696576_0_0_1"/>
<protein>
    <submittedName>
        <fullName evidence="1">Uncharacterized protein</fullName>
    </submittedName>
</protein>
<accession>A0A0C3AX49</accession>
<keyword evidence="2" id="KW-1185">Reference proteome</keyword>
<reference evidence="1 2" key="1">
    <citation type="submission" date="2014-04" db="EMBL/GenBank/DDBJ databases">
        <authorList>
            <consortium name="DOE Joint Genome Institute"/>
            <person name="Kuo A."/>
            <person name="Zuccaro A."/>
            <person name="Kohler A."/>
            <person name="Nagy L.G."/>
            <person name="Floudas D."/>
            <person name="Copeland A."/>
            <person name="Barry K.W."/>
            <person name="Cichocki N."/>
            <person name="Veneault-Fourrey C."/>
            <person name="LaButti K."/>
            <person name="Lindquist E.A."/>
            <person name="Lipzen A."/>
            <person name="Lundell T."/>
            <person name="Morin E."/>
            <person name="Murat C."/>
            <person name="Sun H."/>
            <person name="Tunlid A."/>
            <person name="Henrissat B."/>
            <person name="Grigoriev I.V."/>
            <person name="Hibbett D.S."/>
            <person name="Martin F."/>
            <person name="Nordberg H.P."/>
            <person name="Cantor M.N."/>
            <person name="Hua S.X."/>
        </authorList>
    </citation>
    <scope>NUCLEOTIDE SEQUENCE [LARGE SCALE GENOMIC DNA]</scope>
    <source>
        <strain evidence="1 2">MAFF 305830</strain>
    </source>
</reference>
<sequence length="155" mass="17353">MSTRCSTPFVTAFSTPFVTALSTPFATPFSTSFSTPFAHQFPLPPGPTIEEQYALLGRIHELERELESVRQRLFDIQNRGSTLGVYTRARTDFPVSVADLDLFSRARTDFPVSVADLDLFSFSSGSNYILPIDHGTLPSSPEYYTYTKEELKNIP</sequence>
<dbReference type="AlphaFoldDB" id="A0A0C3AX49"/>
<name>A0A0C3AX49_SERVB</name>
<proteinExistence type="predicted"/>
<dbReference type="EMBL" id="KN824331">
    <property type="protein sequence ID" value="KIM23826.1"/>
    <property type="molecule type" value="Genomic_DNA"/>
</dbReference>
<reference evidence="2" key="2">
    <citation type="submission" date="2015-01" db="EMBL/GenBank/DDBJ databases">
        <title>Evolutionary Origins and Diversification of the Mycorrhizal Mutualists.</title>
        <authorList>
            <consortium name="DOE Joint Genome Institute"/>
            <consortium name="Mycorrhizal Genomics Consortium"/>
            <person name="Kohler A."/>
            <person name="Kuo A."/>
            <person name="Nagy L.G."/>
            <person name="Floudas D."/>
            <person name="Copeland A."/>
            <person name="Barry K.W."/>
            <person name="Cichocki N."/>
            <person name="Veneault-Fourrey C."/>
            <person name="LaButti K."/>
            <person name="Lindquist E.A."/>
            <person name="Lipzen A."/>
            <person name="Lundell T."/>
            <person name="Morin E."/>
            <person name="Murat C."/>
            <person name="Riley R."/>
            <person name="Ohm R."/>
            <person name="Sun H."/>
            <person name="Tunlid A."/>
            <person name="Henrissat B."/>
            <person name="Grigoriev I.V."/>
            <person name="Hibbett D.S."/>
            <person name="Martin F."/>
        </authorList>
    </citation>
    <scope>NUCLEOTIDE SEQUENCE [LARGE SCALE GENOMIC DNA]</scope>
    <source>
        <strain evidence="2">MAFF 305830</strain>
    </source>
</reference>
<dbReference type="Proteomes" id="UP000054097">
    <property type="component" value="Unassembled WGS sequence"/>
</dbReference>
<organism evidence="1 2">
    <name type="scientific">Serendipita vermifera MAFF 305830</name>
    <dbReference type="NCBI Taxonomy" id="933852"/>
    <lineage>
        <taxon>Eukaryota</taxon>
        <taxon>Fungi</taxon>
        <taxon>Dikarya</taxon>
        <taxon>Basidiomycota</taxon>
        <taxon>Agaricomycotina</taxon>
        <taxon>Agaricomycetes</taxon>
        <taxon>Sebacinales</taxon>
        <taxon>Serendipitaceae</taxon>
        <taxon>Serendipita</taxon>
    </lineage>
</organism>